<evidence type="ECO:0000313" key="7">
    <source>
        <dbReference type="EMBL" id="MBL0392149.1"/>
    </source>
</evidence>
<evidence type="ECO:0000256" key="3">
    <source>
        <dbReference type="ARBA" id="ARBA00023125"/>
    </source>
</evidence>
<evidence type="ECO:0000256" key="4">
    <source>
        <dbReference type="ARBA" id="ARBA00023159"/>
    </source>
</evidence>
<proteinExistence type="inferred from homology"/>
<keyword evidence="4" id="KW-0010">Activator</keyword>
<dbReference type="InterPro" id="IPR036388">
    <property type="entry name" value="WH-like_DNA-bd_sf"/>
</dbReference>
<dbReference type="Gene3D" id="3.40.190.290">
    <property type="match status" value="1"/>
</dbReference>
<comment type="similarity">
    <text evidence="1">Belongs to the LysR transcriptional regulatory family.</text>
</comment>
<evidence type="ECO:0000313" key="8">
    <source>
        <dbReference type="Proteomes" id="UP000599109"/>
    </source>
</evidence>
<dbReference type="InterPro" id="IPR036390">
    <property type="entry name" value="WH_DNA-bd_sf"/>
</dbReference>
<comment type="caution">
    <text evidence="7">The sequence shown here is derived from an EMBL/GenBank/DDBJ whole genome shotgun (WGS) entry which is preliminary data.</text>
</comment>
<evidence type="ECO:0000259" key="6">
    <source>
        <dbReference type="PROSITE" id="PS50931"/>
    </source>
</evidence>
<dbReference type="PROSITE" id="PS50931">
    <property type="entry name" value="HTH_LYSR"/>
    <property type="match status" value="1"/>
</dbReference>
<dbReference type="Pfam" id="PF03466">
    <property type="entry name" value="LysR_substrate"/>
    <property type="match status" value="1"/>
</dbReference>
<dbReference type="RefSeq" id="WP_201674795.1">
    <property type="nucleotide sequence ID" value="NZ_JAEQNE010000003.1"/>
</dbReference>
<dbReference type="AlphaFoldDB" id="A0A937CU13"/>
<evidence type="ECO:0000256" key="5">
    <source>
        <dbReference type="ARBA" id="ARBA00023163"/>
    </source>
</evidence>
<protein>
    <submittedName>
        <fullName evidence="7">LysR family transcriptional regulator</fullName>
    </submittedName>
</protein>
<sequence length="302" mass="33217">MSTPLNYRHLYYFWVVAKEGGMARAAERLDMAVQTVSAQVRALEQSLGYALFKPAGRGIALTDAGVAAMTQADQIFQIGEQLPAAVRDAATGQGLRLAVGMSDGLPKLVVKHLLQPVLHDPRVRLLCHEDEFDRLLADLALHKLDAVLSDRPAPPNPNLRLYGHALGEASMAWFAPADVARKCKLPFPACLGELPLLLPTHHAAVRARLDQWFERQGLRPRIAGEFEDSALLAAFGRSGMGAFPASRWSHEELLQDRRMRLLGDTPEVLEHFHLISAERRIHHPLVQQLLSSARGAPASPAK</sequence>
<dbReference type="EMBL" id="JAEQNE010000003">
    <property type="protein sequence ID" value="MBL0392149.1"/>
    <property type="molecule type" value="Genomic_DNA"/>
</dbReference>
<dbReference type="Pfam" id="PF00126">
    <property type="entry name" value="HTH_1"/>
    <property type="match status" value="1"/>
</dbReference>
<dbReference type="Proteomes" id="UP000599109">
    <property type="component" value="Unassembled WGS sequence"/>
</dbReference>
<dbReference type="InterPro" id="IPR005119">
    <property type="entry name" value="LysR_subst-bd"/>
</dbReference>
<evidence type="ECO:0000256" key="2">
    <source>
        <dbReference type="ARBA" id="ARBA00023015"/>
    </source>
</evidence>
<reference evidence="7 8" key="1">
    <citation type="journal article" date="2017" name="Int. J. Syst. Evol. Microbiol.">
        <title>Ramlibacter monticola sp. nov., isolated from forest soil.</title>
        <authorList>
            <person name="Chaudhary D.K."/>
            <person name="Kim J."/>
        </authorList>
    </citation>
    <scope>NUCLEOTIDE SEQUENCE [LARGE SCALE GENOMIC DNA]</scope>
    <source>
        <strain evidence="7 8">KACC 19175</strain>
    </source>
</reference>
<dbReference type="PANTHER" id="PTHR30293">
    <property type="entry name" value="TRANSCRIPTIONAL REGULATORY PROTEIN NAC-RELATED"/>
    <property type="match status" value="1"/>
</dbReference>
<gene>
    <name evidence="7" type="ORF">JJ685_13500</name>
</gene>
<accession>A0A937CU13</accession>
<dbReference type="Gene3D" id="1.10.10.10">
    <property type="entry name" value="Winged helix-like DNA-binding domain superfamily/Winged helix DNA-binding domain"/>
    <property type="match status" value="1"/>
</dbReference>
<dbReference type="InterPro" id="IPR000847">
    <property type="entry name" value="LysR_HTH_N"/>
</dbReference>
<organism evidence="7 8">
    <name type="scientific">Ramlibacter monticola</name>
    <dbReference type="NCBI Taxonomy" id="1926872"/>
    <lineage>
        <taxon>Bacteria</taxon>
        <taxon>Pseudomonadati</taxon>
        <taxon>Pseudomonadota</taxon>
        <taxon>Betaproteobacteria</taxon>
        <taxon>Burkholderiales</taxon>
        <taxon>Comamonadaceae</taxon>
        <taxon>Ramlibacter</taxon>
    </lineage>
</organism>
<feature type="domain" description="HTH lysR-type" evidence="6">
    <location>
        <begin position="5"/>
        <end position="62"/>
    </location>
</feature>
<dbReference type="GO" id="GO:2000142">
    <property type="term" value="P:regulation of DNA-templated transcription initiation"/>
    <property type="evidence" value="ECO:0007669"/>
    <property type="project" value="TreeGrafter"/>
</dbReference>
<name>A0A937CU13_9BURK</name>
<dbReference type="SUPFAM" id="SSF46785">
    <property type="entry name" value="Winged helix' DNA-binding domain"/>
    <property type="match status" value="1"/>
</dbReference>
<keyword evidence="8" id="KW-1185">Reference proteome</keyword>
<dbReference type="GO" id="GO:0003700">
    <property type="term" value="F:DNA-binding transcription factor activity"/>
    <property type="evidence" value="ECO:0007669"/>
    <property type="project" value="InterPro"/>
</dbReference>
<dbReference type="PANTHER" id="PTHR30293:SF2">
    <property type="entry name" value="TRANSCRIPTIONAL ACTIVATOR PROTEIN NHAR"/>
    <property type="match status" value="1"/>
</dbReference>
<dbReference type="GO" id="GO:0003677">
    <property type="term" value="F:DNA binding"/>
    <property type="evidence" value="ECO:0007669"/>
    <property type="project" value="UniProtKB-KW"/>
</dbReference>
<keyword evidence="2" id="KW-0805">Transcription regulation</keyword>
<keyword evidence="5" id="KW-0804">Transcription</keyword>
<dbReference type="SUPFAM" id="SSF53850">
    <property type="entry name" value="Periplasmic binding protein-like II"/>
    <property type="match status" value="1"/>
</dbReference>
<keyword evidence="3" id="KW-0238">DNA-binding</keyword>
<evidence type="ECO:0000256" key="1">
    <source>
        <dbReference type="ARBA" id="ARBA00009437"/>
    </source>
</evidence>